<organism evidence="2 3">
    <name type="scientific">Nonomuraea corallina</name>
    <dbReference type="NCBI Taxonomy" id="2989783"/>
    <lineage>
        <taxon>Bacteria</taxon>
        <taxon>Bacillati</taxon>
        <taxon>Actinomycetota</taxon>
        <taxon>Actinomycetes</taxon>
        <taxon>Streptosporangiales</taxon>
        <taxon>Streptosporangiaceae</taxon>
        <taxon>Nonomuraea</taxon>
    </lineage>
</organism>
<dbReference type="InterPro" id="IPR036388">
    <property type="entry name" value="WH-like_DNA-bd_sf"/>
</dbReference>
<dbReference type="SMART" id="SM00347">
    <property type="entry name" value="HTH_MARR"/>
    <property type="match status" value="1"/>
</dbReference>
<dbReference type="EMBL" id="JAPNNL010000044">
    <property type="protein sequence ID" value="MDA0634502.1"/>
    <property type="molecule type" value="Genomic_DNA"/>
</dbReference>
<dbReference type="RefSeq" id="WP_270155313.1">
    <property type="nucleotide sequence ID" value="NZ_JAPNNL010000044.1"/>
</dbReference>
<keyword evidence="3" id="KW-1185">Reference proteome</keyword>
<evidence type="ECO:0000313" key="3">
    <source>
        <dbReference type="Proteomes" id="UP001144036"/>
    </source>
</evidence>
<reference evidence="2" key="1">
    <citation type="submission" date="2022-11" db="EMBL/GenBank/DDBJ databases">
        <title>Nonomuraea corallina sp. nov., a new species of the genus Nonomuraea isolated from sea side sediment in Thai sea.</title>
        <authorList>
            <person name="Ngamcharungchit C."/>
            <person name="Matsumoto A."/>
            <person name="Suriyachadkun C."/>
            <person name="Panbangred W."/>
            <person name="Inahashi Y."/>
            <person name="Intra B."/>
        </authorList>
    </citation>
    <scope>NUCLEOTIDE SEQUENCE</scope>
    <source>
        <strain evidence="2">MCN248</strain>
    </source>
</reference>
<accession>A0ABT4SBG8</accession>
<comment type="caution">
    <text evidence="2">The sequence shown here is derived from an EMBL/GenBank/DDBJ whole genome shotgun (WGS) entry which is preliminary data.</text>
</comment>
<dbReference type="Gene3D" id="1.10.10.10">
    <property type="entry name" value="Winged helix-like DNA-binding domain superfamily/Winged helix DNA-binding domain"/>
    <property type="match status" value="1"/>
</dbReference>
<proteinExistence type="predicted"/>
<sequence>MVIKYLAIKVIDISSRKLHGGRSAEARYRRLVTDACTPADALDAPPHVSYLVFRLERRIRACLDEALARHGMTTTEYMALSELRLRDAPSSADLARIAFVTPQAMNLVIRDLEQRGLISRHPHPDGGRALRTRLTAKGLNTLRRCDSSLDAIESVMLAEIDEPALKTLAETLTVCARALRPGMRV</sequence>
<evidence type="ECO:0000313" key="2">
    <source>
        <dbReference type="EMBL" id="MDA0634502.1"/>
    </source>
</evidence>
<name>A0ABT4SBG8_9ACTN</name>
<evidence type="ECO:0000259" key="1">
    <source>
        <dbReference type="PROSITE" id="PS50995"/>
    </source>
</evidence>
<dbReference type="InterPro" id="IPR036390">
    <property type="entry name" value="WH_DNA-bd_sf"/>
</dbReference>
<dbReference type="Proteomes" id="UP001144036">
    <property type="component" value="Unassembled WGS sequence"/>
</dbReference>
<dbReference type="SUPFAM" id="SSF46785">
    <property type="entry name" value="Winged helix' DNA-binding domain"/>
    <property type="match status" value="1"/>
</dbReference>
<dbReference type="InterPro" id="IPR000835">
    <property type="entry name" value="HTH_MarR-typ"/>
</dbReference>
<protein>
    <submittedName>
        <fullName evidence="2">MarR family transcriptional regulator</fullName>
    </submittedName>
</protein>
<dbReference type="InterPro" id="IPR039422">
    <property type="entry name" value="MarR/SlyA-like"/>
</dbReference>
<dbReference type="PANTHER" id="PTHR33164">
    <property type="entry name" value="TRANSCRIPTIONAL REGULATOR, MARR FAMILY"/>
    <property type="match status" value="1"/>
</dbReference>
<gene>
    <name evidence="2" type="ORF">OUY22_13840</name>
</gene>
<dbReference type="PANTHER" id="PTHR33164:SF43">
    <property type="entry name" value="HTH-TYPE TRANSCRIPTIONAL REPRESSOR YETL"/>
    <property type="match status" value="1"/>
</dbReference>
<dbReference type="Pfam" id="PF12802">
    <property type="entry name" value="MarR_2"/>
    <property type="match status" value="1"/>
</dbReference>
<feature type="domain" description="HTH marR-type" evidence="1">
    <location>
        <begin position="45"/>
        <end position="177"/>
    </location>
</feature>
<dbReference type="PROSITE" id="PS50995">
    <property type="entry name" value="HTH_MARR_2"/>
    <property type="match status" value="1"/>
</dbReference>